<keyword evidence="2" id="KW-0805">Transcription regulation</keyword>
<feature type="domain" description="RNA polymerase sigma-70 region 2" evidence="5">
    <location>
        <begin position="28"/>
        <end position="88"/>
    </location>
</feature>
<dbReference type="GO" id="GO:0006352">
    <property type="term" value="P:DNA-templated transcription initiation"/>
    <property type="evidence" value="ECO:0007669"/>
    <property type="project" value="InterPro"/>
</dbReference>
<comment type="caution">
    <text evidence="9">The sequence shown here is derived from an EMBL/GenBank/DDBJ whole genome shotgun (WGS) entry which is preliminary data.</text>
</comment>
<proteinExistence type="inferred from homology"/>
<sequence length="178" mass="20665">MCNLDRIIDKCKQGDRQAAEKIYQIFSAKMFALCLRFSKDRADAEDTLQDGFIKIFTSIGQYTGKGSFEGWMKRIMINTAMEKFRKNSPLQIVEELPEIEDNEDIDEEVSIPEEVLADFVNQLPERYKMVFNLYVIEEMSHKDIAALLGINEGTSKSNLARAREILKRKVKEYLDHEQ</sequence>
<dbReference type="AlphaFoldDB" id="A0A412TYY3"/>
<dbReference type="PANTHER" id="PTHR43133:SF46">
    <property type="entry name" value="RNA POLYMERASE SIGMA-70 FACTOR ECF SUBFAMILY"/>
    <property type="match status" value="1"/>
</dbReference>
<dbReference type="GO" id="GO:0016987">
    <property type="term" value="F:sigma factor activity"/>
    <property type="evidence" value="ECO:0007669"/>
    <property type="project" value="UniProtKB-KW"/>
</dbReference>
<dbReference type="Gene3D" id="1.10.10.10">
    <property type="entry name" value="Winged helix-like DNA-binding domain superfamily/Winged helix DNA-binding domain"/>
    <property type="match status" value="1"/>
</dbReference>
<evidence type="ECO:0000313" key="10">
    <source>
        <dbReference type="Proteomes" id="UP000284243"/>
    </source>
</evidence>
<dbReference type="NCBIfam" id="TIGR02937">
    <property type="entry name" value="sigma70-ECF"/>
    <property type="match status" value="1"/>
</dbReference>
<dbReference type="EMBL" id="JAQMRD010000001">
    <property type="protein sequence ID" value="MDB9221726.1"/>
    <property type="molecule type" value="Genomic_DNA"/>
</dbReference>
<dbReference type="SUPFAM" id="SSF88659">
    <property type="entry name" value="Sigma3 and sigma4 domains of RNA polymerase sigma factors"/>
    <property type="match status" value="1"/>
</dbReference>
<dbReference type="InterPro" id="IPR036388">
    <property type="entry name" value="WH-like_DNA-bd_sf"/>
</dbReference>
<reference evidence="8" key="3">
    <citation type="submission" date="2023-01" db="EMBL/GenBank/DDBJ databases">
        <title>Human gut microbiome strain richness.</title>
        <authorList>
            <person name="Chen-Liaw A."/>
        </authorList>
    </citation>
    <scope>NUCLEOTIDE SEQUENCE</scope>
    <source>
        <strain evidence="8">RTP21484st1_B7_RTP21484_190118</strain>
    </source>
</reference>
<evidence type="ECO:0000313" key="8">
    <source>
        <dbReference type="EMBL" id="MDB9221726.1"/>
    </source>
</evidence>
<keyword evidence="4" id="KW-0804">Transcription</keyword>
<keyword evidence="3" id="KW-0731">Sigma factor</keyword>
<evidence type="ECO:0000313" key="9">
    <source>
        <dbReference type="EMBL" id="RGU58941.1"/>
    </source>
</evidence>
<organism evidence="9 10">
    <name type="scientific">Odoribacter splanchnicus</name>
    <dbReference type="NCBI Taxonomy" id="28118"/>
    <lineage>
        <taxon>Bacteria</taxon>
        <taxon>Pseudomonadati</taxon>
        <taxon>Bacteroidota</taxon>
        <taxon>Bacteroidia</taxon>
        <taxon>Bacteroidales</taxon>
        <taxon>Odoribacteraceae</taxon>
        <taxon>Odoribacter</taxon>
    </lineage>
</organism>
<dbReference type="InterPro" id="IPR007627">
    <property type="entry name" value="RNA_pol_sigma70_r2"/>
</dbReference>
<reference evidence="7" key="2">
    <citation type="submission" date="2022-01" db="EMBL/GenBank/DDBJ databases">
        <title>Collection of gut derived symbiotic bacterial strains cultured from healthy donors.</title>
        <authorList>
            <person name="Lin H."/>
            <person name="Kohout C."/>
            <person name="Waligurski E."/>
            <person name="Pamer E.G."/>
        </authorList>
    </citation>
    <scope>NUCLEOTIDE SEQUENCE</scope>
    <source>
        <strain evidence="7">DFI.1.149</strain>
    </source>
</reference>
<dbReference type="PANTHER" id="PTHR43133">
    <property type="entry name" value="RNA POLYMERASE ECF-TYPE SIGMA FACTO"/>
    <property type="match status" value="1"/>
</dbReference>
<evidence type="ECO:0000259" key="6">
    <source>
        <dbReference type="Pfam" id="PF08281"/>
    </source>
</evidence>
<evidence type="ECO:0000259" key="5">
    <source>
        <dbReference type="Pfam" id="PF04542"/>
    </source>
</evidence>
<dbReference type="SUPFAM" id="SSF88946">
    <property type="entry name" value="Sigma2 domain of RNA polymerase sigma factors"/>
    <property type="match status" value="1"/>
</dbReference>
<feature type="domain" description="RNA polymerase sigma factor 70 region 4 type 2" evidence="6">
    <location>
        <begin position="116"/>
        <end position="164"/>
    </location>
</feature>
<evidence type="ECO:0000256" key="3">
    <source>
        <dbReference type="ARBA" id="ARBA00023082"/>
    </source>
</evidence>
<dbReference type="InterPro" id="IPR013324">
    <property type="entry name" value="RNA_pol_sigma_r3/r4-like"/>
</dbReference>
<evidence type="ECO:0000256" key="4">
    <source>
        <dbReference type="ARBA" id="ARBA00023163"/>
    </source>
</evidence>
<dbReference type="InterPro" id="IPR014284">
    <property type="entry name" value="RNA_pol_sigma-70_dom"/>
</dbReference>
<evidence type="ECO:0000313" key="7">
    <source>
        <dbReference type="EMBL" id="MCG4959012.1"/>
    </source>
</evidence>
<dbReference type="RefSeq" id="WP_022160901.1">
    <property type="nucleotide sequence ID" value="NZ_BAABYK010000001.1"/>
</dbReference>
<dbReference type="InterPro" id="IPR039425">
    <property type="entry name" value="RNA_pol_sigma-70-like"/>
</dbReference>
<dbReference type="Proteomes" id="UP000284243">
    <property type="component" value="Unassembled WGS sequence"/>
</dbReference>
<dbReference type="Proteomes" id="UP001199750">
    <property type="component" value="Unassembled WGS sequence"/>
</dbReference>
<comment type="similarity">
    <text evidence="1">Belongs to the sigma-70 factor family. ECF subfamily.</text>
</comment>
<protein>
    <submittedName>
        <fullName evidence="9">RNA polymerase sigma factor</fullName>
    </submittedName>
</protein>
<dbReference type="InterPro" id="IPR013249">
    <property type="entry name" value="RNA_pol_sigma70_r4_t2"/>
</dbReference>
<dbReference type="Pfam" id="PF04542">
    <property type="entry name" value="Sigma70_r2"/>
    <property type="match status" value="1"/>
</dbReference>
<evidence type="ECO:0000256" key="1">
    <source>
        <dbReference type="ARBA" id="ARBA00010641"/>
    </source>
</evidence>
<dbReference type="EMBL" id="JAKNDN010000006">
    <property type="protein sequence ID" value="MCG4959012.1"/>
    <property type="molecule type" value="Genomic_DNA"/>
</dbReference>
<reference evidence="9 10" key="1">
    <citation type="submission" date="2018-08" db="EMBL/GenBank/DDBJ databases">
        <title>A genome reference for cultivated species of the human gut microbiota.</title>
        <authorList>
            <person name="Zou Y."/>
            <person name="Xue W."/>
            <person name="Luo G."/>
        </authorList>
    </citation>
    <scope>NUCLEOTIDE SEQUENCE [LARGE SCALE GENOMIC DNA]</scope>
    <source>
        <strain evidence="9 10">AF16-14</strain>
    </source>
</reference>
<evidence type="ECO:0000256" key="2">
    <source>
        <dbReference type="ARBA" id="ARBA00023015"/>
    </source>
</evidence>
<dbReference type="Pfam" id="PF08281">
    <property type="entry name" value="Sigma70_r4_2"/>
    <property type="match status" value="1"/>
</dbReference>
<dbReference type="CDD" id="cd06171">
    <property type="entry name" value="Sigma70_r4"/>
    <property type="match status" value="1"/>
</dbReference>
<gene>
    <name evidence="9" type="ORF">DWW57_00650</name>
    <name evidence="7" type="ORF">L0P03_03955</name>
    <name evidence="8" type="ORF">PN645_01745</name>
</gene>
<accession>A0A412TYY3</accession>
<dbReference type="InterPro" id="IPR013325">
    <property type="entry name" value="RNA_pol_sigma_r2"/>
</dbReference>
<dbReference type="Proteomes" id="UP001212263">
    <property type="component" value="Unassembled WGS sequence"/>
</dbReference>
<dbReference type="Gene3D" id="1.10.1740.10">
    <property type="match status" value="1"/>
</dbReference>
<dbReference type="GO" id="GO:0003677">
    <property type="term" value="F:DNA binding"/>
    <property type="evidence" value="ECO:0007669"/>
    <property type="project" value="InterPro"/>
</dbReference>
<name>A0A412TYY3_9BACT</name>
<dbReference type="EMBL" id="QRYC01000001">
    <property type="protein sequence ID" value="RGU58941.1"/>
    <property type="molecule type" value="Genomic_DNA"/>
</dbReference>